<evidence type="ECO:0000313" key="2">
    <source>
        <dbReference type="EMBL" id="KAK4784174.1"/>
    </source>
</evidence>
<dbReference type="EMBL" id="JAXQNO010000014">
    <property type="protein sequence ID" value="KAK4784174.1"/>
    <property type="molecule type" value="Genomic_DNA"/>
</dbReference>
<sequence length="102" mass="12035">MVIWKWCRRVTGCRKEEADRIIDRKLTSVPEDEAMHLFFVAMLCVQDNSVERPTMREVVQMLSEFERMDHSASASQTRRPCNKDCVKDQEQFPDSKQQDLLV</sequence>
<dbReference type="AlphaFoldDB" id="A0AAN7QY59"/>
<comment type="caution">
    <text evidence="2">The sequence shown here is derived from an EMBL/GenBank/DDBJ whole genome shotgun (WGS) entry which is preliminary data.</text>
</comment>
<keyword evidence="3" id="KW-1185">Reference proteome</keyword>
<organism evidence="2 3">
    <name type="scientific">Trapa natans</name>
    <name type="common">Water chestnut</name>
    <dbReference type="NCBI Taxonomy" id="22666"/>
    <lineage>
        <taxon>Eukaryota</taxon>
        <taxon>Viridiplantae</taxon>
        <taxon>Streptophyta</taxon>
        <taxon>Embryophyta</taxon>
        <taxon>Tracheophyta</taxon>
        <taxon>Spermatophyta</taxon>
        <taxon>Magnoliopsida</taxon>
        <taxon>eudicotyledons</taxon>
        <taxon>Gunneridae</taxon>
        <taxon>Pentapetalae</taxon>
        <taxon>rosids</taxon>
        <taxon>malvids</taxon>
        <taxon>Myrtales</taxon>
        <taxon>Lythraceae</taxon>
        <taxon>Trapa</taxon>
    </lineage>
</organism>
<reference evidence="2 3" key="1">
    <citation type="journal article" date="2023" name="Hortic Res">
        <title>Pangenome of water caltrop reveals structural variations and asymmetric subgenome divergence after allopolyploidization.</title>
        <authorList>
            <person name="Zhang X."/>
            <person name="Chen Y."/>
            <person name="Wang L."/>
            <person name="Yuan Y."/>
            <person name="Fang M."/>
            <person name="Shi L."/>
            <person name="Lu R."/>
            <person name="Comes H.P."/>
            <person name="Ma Y."/>
            <person name="Chen Y."/>
            <person name="Huang G."/>
            <person name="Zhou Y."/>
            <person name="Zheng Z."/>
            <person name="Qiu Y."/>
        </authorList>
    </citation>
    <scope>NUCLEOTIDE SEQUENCE [LARGE SCALE GENOMIC DNA]</scope>
    <source>
        <strain evidence="2">F231</strain>
    </source>
</reference>
<protein>
    <submittedName>
        <fullName evidence="2">Uncharacterized protein</fullName>
    </submittedName>
</protein>
<feature type="region of interest" description="Disordered" evidence="1">
    <location>
        <begin position="67"/>
        <end position="102"/>
    </location>
</feature>
<name>A0AAN7QY59_TRANT</name>
<dbReference type="Gene3D" id="1.10.510.10">
    <property type="entry name" value="Transferase(Phosphotransferase) domain 1"/>
    <property type="match status" value="1"/>
</dbReference>
<feature type="compositionally biased region" description="Basic and acidic residues" evidence="1">
    <location>
        <begin position="81"/>
        <end position="90"/>
    </location>
</feature>
<dbReference type="Proteomes" id="UP001346149">
    <property type="component" value="Unassembled WGS sequence"/>
</dbReference>
<evidence type="ECO:0000256" key="1">
    <source>
        <dbReference type="SAM" id="MobiDB-lite"/>
    </source>
</evidence>
<proteinExistence type="predicted"/>
<gene>
    <name evidence="2" type="ORF">SAY86_018542</name>
</gene>
<accession>A0AAN7QY59</accession>
<evidence type="ECO:0000313" key="3">
    <source>
        <dbReference type="Proteomes" id="UP001346149"/>
    </source>
</evidence>